<proteinExistence type="predicted"/>
<evidence type="ECO:0008006" key="4">
    <source>
        <dbReference type="Google" id="ProtNLM"/>
    </source>
</evidence>
<accession>A0A0S2DIM6</accession>
<feature type="transmembrane region" description="Helical" evidence="1">
    <location>
        <begin position="28"/>
        <end position="61"/>
    </location>
</feature>
<organism evidence="2 3">
    <name type="scientific">Lysobacter enzymogenes</name>
    <dbReference type="NCBI Taxonomy" id="69"/>
    <lineage>
        <taxon>Bacteria</taxon>
        <taxon>Pseudomonadati</taxon>
        <taxon>Pseudomonadota</taxon>
        <taxon>Gammaproteobacteria</taxon>
        <taxon>Lysobacterales</taxon>
        <taxon>Lysobacteraceae</taxon>
        <taxon>Lysobacter</taxon>
    </lineage>
</organism>
<dbReference type="KEGG" id="lez:GLE_3018"/>
<protein>
    <recommendedName>
        <fullName evidence="4">5-bromo-4-chloroindolyl phosphate hydrolysis protein</fullName>
    </recommendedName>
</protein>
<dbReference type="EMBL" id="CP013140">
    <property type="protein sequence ID" value="ALN58366.1"/>
    <property type="molecule type" value="Genomic_DNA"/>
</dbReference>
<reference evidence="2 3" key="1">
    <citation type="submission" date="2015-11" db="EMBL/GenBank/DDBJ databases">
        <title>Genome sequences of Lysobacter enzymogenes strain C3 and Lysobacter antibioticus ATCC 29479.</title>
        <authorList>
            <person name="Kobayashi D.Y."/>
        </authorList>
    </citation>
    <scope>NUCLEOTIDE SEQUENCE [LARGE SCALE GENOMIC DNA]</scope>
    <source>
        <strain evidence="2 3">C3</strain>
    </source>
</reference>
<keyword evidence="1" id="KW-1133">Transmembrane helix</keyword>
<sequence length="223" mass="24132">MMNLPVAPPPTTPTLGQRLRLYLYSNRNIAGCALGLVGLGLLFAGVIATGWPLIVLGLYGVGALAWPRDRLGERVAEAELPVEALIEHLDRLVGEVAKRVPAEALASLRNIQETLGELLPRLHQLRGSGALSASAAFAVQESLRRYLPDMLGGYLKLPPVFARTQPLKDGRTAAQTLSQQLDLLDQSLQRISREAFAGDAESLLLSERFLKEKFDAAAAFELA</sequence>
<evidence type="ECO:0000313" key="2">
    <source>
        <dbReference type="EMBL" id="ALN58366.1"/>
    </source>
</evidence>
<gene>
    <name evidence="2" type="ORF">GLE_3018</name>
</gene>
<evidence type="ECO:0000256" key="1">
    <source>
        <dbReference type="SAM" id="Phobius"/>
    </source>
</evidence>
<dbReference type="PATRIC" id="fig|69.6.peg.2979"/>
<dbReference type="AlphaFoldDB" id="A0A0S2DIM6"/>
<dbReference type="STRING" id="69.GLE_3018"/>
<keyword evidence="1" id="KW-0472">Membrane</keyword>
<name>A0A0S2DIM6_LYSEN</name>
<keyword evidence="1" id="KW-0812">Transmembrane</keyword>
<dbReference type="Proteomes" id="UP000061569">
    <property type="component" value="Chromosome"/>
</dbReference>
<evidence type="ECO:0000313" key="3">
    <source>
        <dbReference type="Proteomes" id="UP000061569"/>
    </source>
</evidence>